<evidence type="ECO:0000259" key="17">
    <source>
        <dbReference type="Pfam" id="PF22441"/>
    </source>
</evidence>
<evidence type="ECO:0000256" key="6">
    <source>
        <dbReference type="ARBA" id="ARBA00022692"/>
    </source>
</evidence>
<dbReference type="CDD" id="cd03061">
    <property type="entry name" value="GST_N_CLIC"/>
    <property type="match status" value="1"/>
</dbReference>
<keyword evidence="11" id="KW-0472">Membrane</keyword>
<reference evidence="18" key="2">
    <citation type="submission" date="2025-08" db="UniProtKB">
        <authorList>
            <consortium name="Ensembl"/>
        </authorList>
    </citation>
    <scope>IDENTIFICATION</scope>
</reference>
<keyword evidence="7" id="KW-0851">Voltage-gated channel</keyword>
<protein>
    <recommendedName>
        <fullName evidence="17">CLIC N-terminal domain-containing protein</fullName>
    </recommendedName>
</protein>
<accession>H2ZMY0</accession>
<dbReference type="Gene3D" id="1.20.1050.10">
    <property type="match status" value="1"/>
</dbReference>
<dbReference type="Pfam" id="PF22441">
    <property type="entry name" value="CLIC-like_N"/>
    <property type="match status" value="1"/>
</dbReference>
<dbReference type="GO" id="GO:0034707">
    <property type="term" value="C:chloride channel complex"/>
    <property type="evidence" value="ECO:0007669"/>
    <property type="project" value="UniProtKB-KW"/>
</dbReference>
<organism evidence="18 19">
    <name type="scientific">Ciona savignyi</name>
    <name type="common">Pacific transparent sea squirt</name>
    <dbReference type="NCBI Taxonomy" id="51511"/>
    <lineage>
        <taxon>Eukaryota</taxon>
        <taxon>Metazoa</taxon>
        <taxon>Chordata</taxon>
        <taxon>Tunicata</taxon>
        <taxon>Ascidiacea</taxon>
        <taxon>Phlebobranchia</taxon>
        <taxon>Cionidae</taxon>
        <taxon>Ciona</taxon>
    </lineage>
</organism>
<dbReference type="PRINTS" id="PR01263">
    <property type="entry name" value="INTCLCHANNEL"/>
</dbReference>
<keyword evidence="8" id="KW-1133">Transmembrane helix</keyword>
<evidence type="ECO:0000256" key="10">
    <source>
        <dbReference type="ARBA" id="ARBA00023065"/>
    </source>
</evidence>
<dbReference type="PANTHER" id="PTHR45476">
    <property type="entry name" value="CHLORIDE INTRACELLULAR CHANNEL PROTEIN 6-RELATED"/>
    <property type="match status" value="1"/>
</dbReference>
<keyword evidence="9" id="KW-0560">Oxidoreductase</keyword>
<dbReference type="GO" id="GO:0005737">
    <property type="term" value="C:cytoplasm"/>
    <property type="evidence" value="ECO:0007669"/>
    <property type="project" value="UniProtKB-SubCell"/>
</dbReference>
<evidence type="ECO:0000256" key="11">
    <source>
        <dbReference type="ARBA" id="ARBA00023136"/>
    </source>
</evidence>
<evidence type="ECO:0000256" key="15">
    <source>
        <dbReference type="ARBA" id="ARBA00024167"/>
    </source>
</evidence>
<dbReference type="InterPro" id="IPR002946">
    <property type="entry name" value="CLIC"/>
</dbReference>
<feature type="region of interest" description="Disordered" evidence="16">
    <location>
        <begin position="177"/>
        <end position="196"/>
    </location>
</feature>
<comment type="catalytic activity">
    <reaction evidence="15">
        <text>chloride(in) = chloride(out)</text>
        <dbReference type="Rhea" id="RHEA:29823"/>
        <dbReference type="ChEBI" id="CHEBI:17996"/>
    </reaction>
</comment>
<evidence type="ECO:0000256" key="9">
    <source>
        <dbReference type="ARBA" id="ARBA00023002"/>
    </source>
</evidence>
<dbReference type="STRING" id="51511.ENSCSAVP00000018946"/>
<evidence type="ECO:0000256" key="7">
    <source>
        <dbReference type="ARBA" id="ARBA00022882"/>
    </source>
</evidence>
<keyword evidence="4" id="KW-0813">Transport</keyword>
<evidence type="ECO:0000256" key="8">
    <source>
        <dbReference type="ARBA" id="ARBA00022989"/>
    </source>
</evidence>
<dbReference type="GO" id="GO:0005254">
    <property type="term" value="F:chloride channel activity"/>
    <property type="evidence" value="ECO:0007669"/>
    <property type="project" value="UniProtKB-KW"/>
</dbReference>
<keyword evidence="10" id="KW-0406">Ion transport</keyword>
<dbReference type="GO" id="GO:0016491">
    <property type="term" value="F:oxidoreductase activity"/>
    <property type="evidence" value="ECO:0007669"/>
    <property type="project" value="UniProtKB-KW"/>
</dbReference>
<evidence type="ECO:0000256" key="14">
    <source>
        <dbReference type="ARBA" id="ARBA00023303"/>
    </source>
</evidence>
<feature type="domain" description="CLIC N-terminal" evidence="17">
    <location>
        <begin position="35"/>
        <end position="118"/>
    </location>
</feature>
<keyword evidence="13" id="KW-0868">Chloride</keyword>
<reference evidence="19" key="1">
    <citation type="submission" date="2003-08" db="EMBL/GenBank/DDBJ databases">
        <authorList>
            <person name="Birren B."/>
            <person name="Nusbaum C."/>
            <person name="Abebe A."/>
            <person name="Abouelleil A."/>
            <person name="Adekoya E."/>
            <person name="Ait-zahra M."/>
            <person name="Allen N."/>
            <person name="Allen T."/>
            <person name="An P."/>
            <person name="Anderson M."/>
            <person name="Anderson S."/>
            <person name="Arachchi H."/>
            <person name="Armbruster J."/>
            <person name="Bachantsang P."/>
            <person name="Baldwin J."/>
            <person name="Barry A."/>
            <person name="Bayul T."/>
            <person name="Blitshsteyn B."/>
            <person name="Bloom T."/>
            <person name="Blye J."/>
            <person name="Boguslavskiy L."/>
            <person name="Borowsky M."/>
            <person name="Boukhgalter B."/>
            <person name="Brunache A."/>
            <person name="Butler J."/>
            <person name="Calixte N."/>
            <person name="Calvo S."/>
            <person name="Camarata J."/>
            <person name="Campo K."/>
            <person name="Chang J."/>
            <person name="Cheshatsang Y."/>
            <person name="Citroen M."/>
            <person name="Collymore A."/>
            <person name="Considine T."/>
            <person name="Cook A."/>
            <person name="Cooke P."/>
            <person name="Corum B."/>
            <person name="Cuomo C."/>
            <person name="David R."/>
            <person name="Dawoe T."/>
            <person name="Degray S."/>
            <person name="Dodge S."/>
            <person name="Dooley K."/>
            <person name="Dorje P."/>
            <person name="Dorjee K."/>
            <person name="Dorris L."/>
            <person name="Duffey N."/>
            <person name="Dupes A."/>
            <person name="Elkins T."/>
            <person name="Engels R."/>
            <person name="Erickson J."/>
            <person name="Farina A."/>
            <person name="Faro S."/>
            <person name="Ferreira P."/>
            <person name="Fischer H."/>
            <person name="Fitzgerald M."/>
            <person name="Foley K."/>
            <person name="Gage D."/>
            <person name="Galagan J."/>
            <person name="Gearin G."/>
            <person name="Gnerre S."/>
            <person name="Gnirke A."/>
            <person name="Goyette A."/>
            <person name="Graham J."/>
            <person name="Grandbois E."/>
            <person name="Gyaltsen K."/>
            <person name="Hafez N."/>
            <person name="Hagopian D."/>
            <person name="Hagos B."/>
            <person name="Hall J."/>
            <person name="Hatcher B."/>
            <person name="Heller A."/>
            <person name="Higgins H."/>
            <person name="Honan T."/>
            <person name="Horn A."/>
            <person name="Houde N."/>
            <person name="Hughes L."/>
            <person name="Hulme W."/>
            <person name="Husby E."/>
            <person name="Iliev I."/>
            <person name="Jaffe D."/>
            <person name="Jones C."/>
            <person name="Kamal M."/>
            <person name="Kamat A."/>
            <person name="Kamvysselis M."/>
            <person name="Karlsson E."/>
            <person name="Kells C."/>
            <person name="Kieu A."/>
            <person name="Kisner P."/>
            <person name="Kodira C."/>
            <person name="Kulbokas E."/>
            <person name="Labutti K."/>
            <person name="Lama D."/>
            <person name="Landers T."/>
            <person name="Leger J."/>
            <person name="Levine S."/>
            <person name="Lewis D."/>
            <person name="Lewis T."/>
            <person name="Lindblad-toh K."/>
            <person name="Liu X."/>
            <person name="Lokyitsang T."/>
            <person name="Lokyitsang Y."/>
            <person name="Lucien O."/>
            <person name="Lui A."/>
            <person name="Ma L.J."/>
            <person name="Mabbitt R."/>
            <person name="Macdonald J."/>
            <person name="Maclean C."/>
            <person name="Major J."/>
            <person name="Manning J."/>
            <person name="Marabella R."/>
            <person name="Maru K."/>
            <person name="Matthews C."/>
            <person name="Mauceli E."/>
            <person name="Mccarthy M."/>
            <person name="Mcdonough S."/>
            <person name="Mcghee T."/>
            <person name="Meldrim J."/>
            <person name="Meneus L."/>
            <person name="Mesirov J."/>
            <person name="Mihalev A."/>
            <person name="Mihova T."/>
            <person name="Mikkelsen T."/>
            <person name="Mlenga V."/>
            <person name="Moru K."/>
            <person name="Mozes J."/>
            <person name="Mulrain L."/>
            <person name="Munson G."/>
            <person name="Naylor J."/>
            <person name="Newes C."/>
            <person name="Nguyen C."/>
            <person name="Nguyen N."/>
            <person name="Nguyen T."/>
            <person name="Nicol R."/>
            <person name="Nielsen C."/>
            <person name="Nizzari M."/>
            <person name="Norbu C."/>
            <person name="Norbu N."/>
            <person name="O'donnell P."/>
            <person name="Okoawo O."/>
            <person name="O'leary S."/>
            <person name="Omotosho B."/>
            <person name="O'neill K."/>
            <person name="Osman S."/>
            <person name="Parker S."/>
            <person name="Perrin D."/>
            <person name="Phunkhang P."/>
            <person name="Piqani B."/>
            <person name="Purcell S."/>
            <person name="Rachupka T."/>
            <person name="Ramasamy U."/>
            <person name="Rameau R."/>
            <person name="Ray V."/>
            <person name="Raymond C."/>
            <person name="Retta R."/>
            <person name="Richardson S."/>
            <person name="Rise C."/>
            <person name="Rodriguez J."/>
            <person name="Rogers J."/>
            <person name="Rogov P."/>
            <person name="Rutman M."/>
            <person name="Schupbach R."/>
            <person name="Seaman C."/>
            <person name="Settipalli S."/>
            <person name="Sharpe T."/>
            <person name="Sheridan J."/>
            <person name="Sherpa N."/>
            <person name="Shi J."/>
            <person name="Smirnov S."/>
            <person name="Smith C."/>
            <person name="Sougnez C."/>
            <person name="Spencer B."/>
            <person name="Stalker J."/>
            <person name="Stange-thomann N."/>
            <person name="Stavropoulos S."/>
            <person name="Stetson K."/>
            <person name="Stone C."/>
            <person name="Stone S."/>
            <person name="Stubbs M."/>
            <person name="Talamas J."/>
            <person name="Tchuinga P."/>
            <person name="Tenzing P."/>
            <person name="Tesfaye S."/>
            <person name="Theodore J."/>
            <person name="Thoulutsang Y."/>
            <person name="Topham K."/>
            <person name="Towey S."/>
            <person name="Tsamla T."/>
            <person name="Tsomo N."/>
            <person name="Vallee D."/>
            <person name="Vassiliev H."/>
            <person name="Venkataraman V."/>
            <person name="Vinson J."/>
            <person name="Vo A."/>
            <person name="Wade C."/>
            <person name="Wang S."/>
            <person name="Wangchuk T."/>
            <person name="Wangdi T."/>
            <person name="Whittaker C."/>
            <person name="Wilkinson J."/>
            <person name="Wu Y."/>
            <person name="Wyman D."/>
            <person name="Yadav S."/>
            <person name="Yang S."/>
            <person name="Yang X."/>
            <person name="Yeager S."/>
            <person name="Yee E."/>
            <person name="Young G."/>
            <person name="Zainoun J."/>
            <person name="Zembeck L."/>
            <person name="Zimmer A."/>
            <person name="Zody M."/>
            <person name="Lander E."/>
        </authorList>
    </citation>
    <scope>NUCLEOTIDE SEQUENCE [LARGE SCALE GENOMIC DNA]</scope>
</reference>
<dbReference type="SUPFAM" id="SSF47616">
    <property type="entry name" value="GST C-terminal domain-like"/>
    <property type="match status" value="1"/>
</dbReference>
<comment type="similarity">
    <text evidence="3">Belongs to the chloride channel CLIC family.</text>
</comment>
<evidence type="ECO:0000256" key="1">
    <source>
        <dbReference type="ARBA" id="ARBA00004167"/>
    </source>
</evidence>
<evidence type="ECO:0000256" key="16">
    <source>
        <dbReference type="SAM" id="MobiDB-lite"/>
    </source>
</evidence>
<dbReference type="GeneTree" id="ENSGT00940000159602"/>
<keyword evidence="12" id="KW-0869">Chloride channel</keyword>
<evidence type="ECO:0000256" key="5">
    <source>
        <dbReference type="ARBA" id="ARBA00022490"/>
    </source>
</evidence>
<reference evidence="18" key="3">
    <citation type="submission" date="2025-09" db="UniProtKB">
        <authorList>
            <consortium name="Ensembl"/>
        </authorList>
    </citation>
    <scope>IDENTIFICATION</scope>
</reference>
<dbReference type="Proteomes" id="UP000007875">
    <property type="component" value="Unassembled WGS sequence"/>
</dbReference>
<evidence type="ECO:0000313" key="19">
    <source>
        <dbReference type="Proteomes" id="UP000007875"/>
    </source>
</evidence>
<dbReference type="InterPro" id="IPR053823">
    <property type="entry name" value="CLIC_N"/>
</dbReference>
<proteinExistence type="inferred from homology"/>
<dbReference type="InterPro" id="IPR036249">
    <property type="entry name" value="Thioredoxin-like_sf"/>
</dbReference>
<evidence type="ECO:0000256" key="13">
    <source>
        <dbReference type="ARBA" id="ARBA00023214"/>
    </source>
</evidence>
<evidence type="ECO:0000256" key="2">
    <source>
        <dbReference type="ARBA" id="ARBA00004496"/>
    </source>
</evidence>
<dbReference type="SUPFAM" id="SSF52833">
    <property type="entry name" value="Thioredoxin-like"/>
    <property type="match status" value="1"/>
</dbReference>
<dbReference type="Ensembl" id="ENSCSAVT00000019153.1">
    <property type="protein sequence ID" value="ENSCSAVP00000018946.1"/>
    <property type="gene ID" value="ENSCSAVG00000011126.1"/>
</dbReference>
<dbReference type="FunCoup" id="H2ZMY0">
    <property type="interactions" value="55"/>
</dbReference>
<sequence length="276" mass="31078">MAESVVQGVSEMKLTDDVNEIHTVNENGETTEHFISLMIKAGSDRECVGCCPFSQRLFMILWLKGVVFQVTTVDKATVPKNISDISPGCNPPFLIFNGEVLNDIQKCEDFIEAELYPPRYPKLSCKHPNSNNIGSDIFAKFSALAKFKGNPNDPKRQGMVNKLNNELSKLNNYLNEPLDDEIDEGSDESEPQKSTRKFVDGNTMTMADCNLMPKLNMIRVAGREMLNYEIPCKFDGIHRYLNTADATDEFTQTCPDDGEIVWTYGGRKPRPKLVKH</sequence>
<dbReference type="InParanoid" id="H2ZMY0"/>
<name>H2ZMY0_CIOSA</name>
<comment type="subcellular location">
    <subcellularLocation>
        <location evidence="2">Cytoplasm</location>
    </subcellularLocation>
    <subcellularLocation>
        <location evidence="1">Membrane</location>
        <topology evidence="1">Single-pass membrane protein</topology>
    </subcellularLocation>
</comment>
<dbReference type="AlphaFoldDB" id="H2ZMY0"/>
<feature type="compositionally biased region" description="Acidic residues" evidence="16">
    <location>
        <begin position="177"/>
        <end position="189"/>
    </location>
</feature>
<evidence type="ECO:0000256" key="4">
    <source>
        <dbReference type="ARBA" id="ARBA00022448"/>
    </source>
</evidence>
<evidence type="ECO:0000256" key="3">
    <source>
        <dbReference type="ARBA" id="ARBA00007655"/>
    </source>
</evidence>
<keyword evidence="6" id="KW-0812">Transmembrane</keyword>
<dbReference type="OMA" id="EIHFAYL"/>
<dbReference type="InterPro" id="IPR036282">
    <property type="entry name" value="Glutathione-S-Trfase_C_sf"/>
</dbReference>
<keyword evidence="19" id="KW-1185">Reference proteome</keyword>
<dbReference type="eggNOG" id="KOG1422">
    <property type="taxonomic scope" value="Eukaryota"/>
</dbReference>
<keyword evidence="14" id="KW-0407">Ion channel</keyword>
<evidence type="ECO:0000256" key="12">
    <source>
        <dbReference type="ARBA" id="ARBA00023173"/>
    </source>
</evidence>
<dbReference type="Gene3D" id="3.40.30.10">
    <property type="entry name" value="Glutaredoxin"/>
    <property type="match status" value="1"/>
</dbReference>
<evidence type="ECO:0000313" key="18">
    <source>
        <dbReference type="Ensembl" id="ENSCSAVP00000018946.1"/>
    </source>
</evidence>
<keyword evidence="5" id="KW-0963">Cytoplasm</keyword>